<evidence type="ECO:0000256" key="7">
    <source>
        <dbReference type="ARBA" id="ARBA00023180"/>
    </source>
</evidence>
<feature type="signal peptide" evidence="8">
    <location>
        <begin position="1"/>
        <end position="20"/>
    </location>
</feature>
<sequence>MKPVLGGILVVLLIKATAQALSLANPGCEETCGNITIPYPFGIGASCSNKESFKVTCNNSFGPTVPNIRSINLQICEGFTPKAEGKVSISVVSFFGSDPLPDVKNDFASMQGMVNHLNFSTIARTKFIGDAQEPSSNTKAKVTAFPYKVLNPWWEMEMPDPLPDVDECVHPNICVNSPSGFGCLSPEKGIAIEIEGALKYLQSAASLPTYHQDIKSTNILLDDKYRSKLADFGTSRSSQSHDDSETLISHPNHQDYHGFQGSTNLPRRNKFAFTLIDEVKSEKTLMNGSSVAFGLNMPNDQHVGPFRNTEMGFDRSAWSKNQGFLGILVRTPALAPALRWQRNIDATTTMRMIHPSLPPLHLSLITLTVR</sequence>
<name>A0AA88UTI4_9ASTE</name>
<keyword evidence="6" id="KW-1015">Disulfide bond</keyword>
<dbReference type="Proteomes" id="UP001187471">
    <property type="component" value="Unassembled WGS sequence"/>
</dbReference>
<keyword evidence="5" id="KW-0067">ATP-binding</keyword>
<evidence type="ECO:0000313" key="10">
    <source>
        <dbReference type="EMBL" id="KAK2987287.1"/>
    </source>
</evidence>
<dbReference type="InterPro" id="IPR045274">
    <property type="entry name" value="WAK-like"/>
</dbReference>
<keyword evidence="3" id="KW-0547">Nucleotide-binding</keyword>
<dbReference type="GO" id="GO:0004674">
    <property type="term" value="F:protein serine/threonine kinase activity"/>
    <property type="evidence" value="ECO:0007669"/>
    <property type="project" value="TreeGrafter"/>
</dbReference>
<evidence type="ECO:0000256" key="1">
    <source>
        <dbReference type="ARBA" id="ARBA00004479"/>
    </source>
</evidence>
<evidence type="ECO:0000256" key="3">
    <source>
        <dbReference type="ARBA" id="ARBA00022741"/>
    </source>
</evidence>
<gene>
    <name evidence="10" type="ORF">RJ640_024650</name>
</gene>
<evidence type="ECO:0000256" key="5">
    <source>
        <dbReference type="ARBA" id="ARBA00022840"/>
    </source>
</evidence>
<evidence type="ECO:0000256" key="8">
    <source>
        <dbReference type="SAM" id="SignalP"/>
    </source>
</evidence>
<keyword evidence="7" id="KW-0325">Glycoprotein</keyword>
<feature type="chain" id="PRO_5041667620" description="Wall-associated receptor kinase galacturonan-binding domain-containing protein" evidence="8">
    <location>
        <begin position="21"/>
        <end position="370"/>
    </location>
</feature>
<accession>A0AA88UTI4</accession>
<evidence type="ECO:0000256" key="2">
    <source>
        <dbReference type="ARBA" id="ARBA00022729"/>
    </source>
</evidence>
<dbReference type="GO" id="GO:0007166">
    <property type="term" value="P:cell surface receptor signaling pathway"/>
    <property type="evidence" value="ECO:0007669"/>
    <property type="project" value="InterPro"/>
</dbReference>
<dbReference type="SUPFAM" id="SSF56112">
    <property type="entry name" value="Protein kinase-like (PK-like)"/>
    <property type="match status" value="1"/>
</dbReference>
<dbReference type="Gene3D" id="1.10.510.10">
    <property type="entry name" value="Transferase(Phosphotransferase) domain 1"/>
    <property type="match status" value="1"/>
</dbReference>
<feature type="domain" description="Wall-associated receptor kinase galacturonan-binding" evidence="9">
    <location>
        <begin position="28"/>
        <end position="67"/>
    </location>
</feature>
<comment type="subcellular location">
    <subcellularLocation>
        <location evidence="1">Membrane</location>
        <topology evidence="1">Single-pass type I membrane protein</topology>
    </subcellularLocation>
</comment>
<dbReference type="InterPro" id="IPR025287">
    <property type="entry name" value="WAK_GUB"/>
</dbReference>
<dbReference type="PANTHER" id="PTHR27005">
    <property type="entry name" value="WALL-ASSOCIATED RECEPTOR KINASE-LIKE 21"/>
    <property type="match status" value="1"/>
</dbReference>
<keyword evidence="11" id="KW-1185">Reference proteome</keyword>
<dbReference type="InterPro" id="IPR011009">
    <property type="entry name" value="Kinase-like_dom_sf"/>
</dbReference>
<dbReference type="AlphaFoldDB" id="A0AA88UTI4"/>
<keyword evidence="2 8" id="KW-0732">Signal</keyword>
<evidence type="ECO:0000256" key="4">
    <source>
        <dbReference type="ARBA" id="ARBA00022777"/>
    </source>
</evidence>
<evidence type="ECO:0000313" key="11">
    <source>
        <dbReference type="Proteomes" id="UP001187471"/>
    </source>
</evidence>
<evidence type="ECO:0000256" key="6">
    <source>
        <dbReference type="ARBA" id="ARBA00023157"/>
    </source>
</evidence>
<keyword evidence="4" id="KW-0808">Transferase</keyword>
<protein>
    <recommendedName>
        <fullName evidence="9">Wall-associated receptor kinase galacturonan-binding domain-containing protein</fullName>
    </recommendedName>
</protein>
<dbReference type="Pfam" id="PF13947">
    <property type="entry name" value="GUB_WAK_bind"/>
    <property type="match status" value="1"/>
</dbReference>
<dbReference type="EMBL" id="JAVXUO010000997">
    <property type="protein sequence ID" value="KAK2987287.1"/>
    <property type="molecule type" value="Genomic_DNA"/>
</dbReference>
<evidence type="ECO:0000259" key="9">
    <source>
        <dbReference type="Pfam" id="PF13947"/>
    </source>
</evidence>
<dbReference type="GO" id="GO:0005524">
    <property type="term" value="F:ATP binding"/>
    <property type="evidence" value="ECO:0007669"/>
    <property type="project" value="UniProtKB-KW"/>
</dbReference>
<organism evidence="10 11">
    <name type="scientific">Escallonia rubra</name>
    <dbReference type="NCBI Taxonomy" id="112253"/>
    <lineage>
        <taxon>Eukaryota</taxon>
        <taxon>Viridiplantae</taxon>
        <taxon>Streptophyta</taxon>
        <taxon>Embryophyta</taxon>
        <taxon>Tracheophyta</taxon>
        <taxon>Spermatophyta</taxon>
        <taxon>Magnoliopsida</taxon>
        <taxon>eudicotyledons</taxon>
        <taxon>Gunneridae</taxon>
        <taxon>Pentapetalae</taxon>
        <taxon>asterids</taxon>
        <taxon>campanulids</taxon>
        <taxon>Escalloniales</taxon>
        <taxon>Escalloniaceae</taxon>
        <taxon>Escallonia</taxon>
    </lineage>
</organism>
<keyword evidence="4" id="KW-0418">Kinase</keyword>
<dbReference type="GO" id="GO:0030247">
    <property type="term" value="F:polysaccharide binding"/>
    <property type="evidence" value="ECO:0007669"/>
    <property type="project" value="InterPro"/>
</dbReference>
<reference evidence="10" key="1">
    <citation type="submission" date="2022-12" db="EMBL/GenBank/DDBJ databases">
        <title>Draft genome assemblies for two species of Escallonia (Escalloniales).</title>
        <authorList>
            <person name="Chanderbali A."/>
            <person name="Dervinis C."/>
            <person name="Anghel I."/>
            <person name="Soltis D."/>
            <person name="Soltis P."/>
            <person name="Zapata F."/>
        </authorList>
    </citation>
    <scope>NUCLEOTIDE SEQUENCE</scope>
    <source>
        <strain evidence="10">UCBG92.1500</strain>
        <tissue evidence="10">Leaf</tissue>
    </source>
</reference>
<dbReference type="PANTHER" id="PTHR27005:SF280">
    <property type="entry name" value="WALL-ASSOCIATED RECEPTOR KINASE-LIKE 8"/>
    <property type="match status" value="1"/>
</dbReference>
<comment type="caution">
    <text evidence="10">The sequence shown here is derived from an EMBL/GenBank/DDBJ whole genome shotgun (WGS) entry which is preliminary data.</text>
</comment>
<dbReference type="GO" id="GO:0005886">
    <property type="term" value="C:plasma membrane"/>
    <property type="evidence" value="ECO:0007669"/>
    <property type="project" value="TreeGrafter"/>
</dbReference>
<proteinExistence type="predicted"/>